<proteinExistence type="predicted"/>
<evidence type="ECO:0000313" key="3">
    <source>
        <dbReference type="EMBL" id="AYN37850.1"/>
    </source>
</evidence>
<organism evidence="3 4">
    <name type="scientific">Streptomyces dangxiongensis</name>
    <dbReference type="NCBI Taxonomy" id="1442032"/>
    <lineage>
        <taxon>Bacteria</taxon>
        <taxon>Bacillati</taxon>
        <taxon>Actinomycetota</taxon>
        <taxon>Actinomycetes</taxon>
        <taxon>Kitasatosporales</taxon>
        <taxon>Streptomycetaceae</taxon>
        <taxon>Streptomyces</taxon>
    </lineage>
</organism>
<feature type="domain" description="DUF4037" evidence="2">
    <location>
        <begin position="129"/>
        <end position="213"/>
    </location>
</feature>
<dbReference type="RefSeq" id="WP_121785359.1">
    <property type="nucleotide sequence ID" value="NZ_CP033073.1"/>
</dbReference>
<gene>
    <name evidence="3" type="ORF">D9753_01475</name>
</gene>
<dbReference type="SUPFAM" id="SSF81301">
    <property type="entry name" value="Nucleotidyltransferase"/>
    <property type="match status" value="1"/>
</dbReference>
<dbReference type="Pfam" id="PF01909">
    <property type="entry name" value="NTP_transf_2"/>
    <property type="match status" value="1"/>
</dbReference>
<dbReference type="Gene3D" id="3.30.460.10">
    <property type="entry name" value="Beta Polymerase, domain 2"/>
    <property type="match status" value="1"/>
</dbReference>
<dbReference type="InterPro" id="IPR043519">
    <property type="entry name" value="NT_sf"/>
</dbReference>
<dbReference type="InterPro" id="IPR025117">
    <property type="entry name" value="DUF4037"/>
</dbReference>
<dbReference type="AlphaFoldDB" id="A0A3G2J6M5"/>
<protein>
    <submittedName>
        <fullName evidence="3">DUF4037 domain-containing protein</fullName>
    </submittedName>
</protein>
<dbReference type="EMBL" id="CP033073">
    <property type="protein sequence ID" value="AYN37850.1"/>
    <property type="molecule type" value="Genomic_DNA"/>
</dbReference>
<evidence type="ECO:0000313" key="4">
    <source>
        <dbReference type="Proteomes" id="UP000268329"/>
    </source>
</evidence>
<accession>A0A3G2J6M5</accession>
<reference evidence="3 4" key="1">
    <citation type="submission" date="2018-10" db="EMBL/GenBank/DDBJ databases">
        <title>The genome of Streptomyces dangxiongensis Z022.</title>
        <authorList>
            <person name="Zhang B."/>
        </authorList>
    </citation>
    <scope>NUCLEOTIDE SEQUENCE [LARGE SCALE GENOMIC DNA]</scope>
    <source>
        <strain evidence="3 4">Z022</strain>
    </source>
</reference>
<dbReference type="CDD" id="cd05403">
    <property type="entry name" value="NT_KNTase_like"/>
    <property type="match status" value="1"/>
</dbReference>
<dbReference type="Proteomes" id="UP000268329">
    <property type="component" value="Chromosome"/>
</dbReference>
<dbReference type="KEGG" id="sdd:D9753_01475"/>
<evidence type="ECO:0000259" key="1">
    <source>
        <dbReference type="Pfam" id="PF01909"/>
    </source>
</evidence>
<name>A0A3G2J6M5_9ACTN</name>
<dbReference type="OrthoDB" id="5176171at2"/>
<sequence length="271" mass="29111">MDRLTEIADRLAQVRGVVAVALGGSRATGTPHPDSDHDLGLYYRPPLDTDALRHLAAELTGVPVEVTEPGGWGPWVDGGAWLTVDGHRVDWIYRDLDRVRRIWADCQDGRFEVGAQPGHPLGVYSHTYVGEVAVGRVLADPGGELQALKERARRYPEPLREALIADARWETPFILAAARKGAARGDTFYVAGCLFRAVGLLVHALHAHARSWVLNEKGAVRATGDLPAAVPAFVARAHGLFAALGTTPDTLRAALDAADDLAAEICGRLTS</sequence>
<feature type="domain" description="Polymerase nucleotidyl transferase" evidence="1">
    <location>
        <begin position="6"/>
        <end position="65"/>
    </location>
</feature>
<keyword evidence="4" id="KW-1185">Reference proteome</keyword>
<dbReference type="GO" id="GO:0016779">
    <property type="term" value="F:nucleotidyltransferase activity"/>
    <property type="evidence" value="ECO:0007669"/>
    <property type="project" value="InterPro"/>
</dbReference>
<dbReference type="InterPro" id="IPR002934">
    <property type="entry name" value="Polymerase_NTP_transf_dom"/>
</dbReference>
<evidence type="ECO:0000259" key="2">
    <source>
        <dbReference type="Pfam" id="PF13228"/>
    </source>
</evidence>
<dbReference type="Pfam" id="PF13228">
    <property type="entry name" value="DUF4037"/>
    <property type="match status" value="1"/>
</dbReference>